<evidence type="ECO:0000313" key="3">
    <source>
        <dbReference type="EMBL" id="KUL98033.1"/>
    </source>
</evidence>
<proteinExistence type="inferred from homology"/>
<sequence length="180" mass="20298">MTKRKINVLDYSSEILKALSKGILLTVKGEEKVNTMAISWGALGIEWNKLLFTAYIRENRYTKAILDKTLDFTINIPLDKMDSKVFNISGTKSGRDIDKIKEANLTLVDSEIVSSPAIKELPITLECKVLYKQKQVLDKLPEEIVKRDYPQDVDGTAVGSNRDPHTAYYGEIVAAYIIEE</sequence>
<dbReference type="PATRIC" id="fig|76856.3.peg.2003"/>
<name>A0A0M4SD61_FUSNC</name>
<dbReference type="GeneID" id="79783329"/>
<dbReference type="EMBL" id="LMVH01000001">
    <property type="protein sequence ID" value="KUL98033.1"/>
    <property type="molecule type" value="Genomic_DNA"/>
</dbReference>
<dbReference type="AlphaFoldDB" id="A0A0M4SD61"/>
<comment type="caution">
    <text evidence="3">The sequence shown here is derived from an EMBL/GenBank/DDBJ whole genome shotgun (WGS) entry which is preliminary data.</text>
</comment>
<organism evidence="3 4">
    <name type="scientific">Fusobacterium nucleatum subsp. nucleatum</name>
    <dbReference type="NCBI Taxonomy" id="76856"/>
    <lineage>
        <taxon>Bacteria</taxon>
        <taxon>Fusobacteriati</taxon>
        <taxon>Fusobacteriota</taxon>
        <taxon>Fusobacteriia</taxon>
        <taxon>Fusobacteriales</taxon>
        <taxon>Fusobacteriaceae</taxon>
        <taxon>Fusobacterium</taxon>
    </lineage>
</organism>
<evidence type="ECO:0000259" key="2">
    <source>
        <dbReference type="Pfam" id="PF01613"/>
    </source>
</evidence>
<accession>A0A0M4SD61</accession>
<dbReference type="InterPro" id="IPR052174">
    <property type="entry name" value="Flavoredoxin"/>
</dbReference>
<dbReference type="InterPro" id="IPR002563">
    <property type="entry name" value="Flavin_Rdtase-like_dom"/>
</dbReference>
<dbReference type="GO" id="GO:0016646">
    <property type="term" value="F:oxidoreductase activity, acting on the CH-NH group of donors, NAD or NADP as acceptor"/>
    <property type="evidence" value="ECO:0007669"/>
    <property type="project" value="UniProtKB-ARBA"/>
</dbReference>
<dbReference type="GO" id="GO:0010181">
    <property type="term" value="F:FMN binding"/>
    <property type="evidence" value="ECO:0007669"/>
    <property type="project" value="InterPro"/>
</dbReference>
<dbReference type="OrthoDB" id="9791490at2"/>
<evidence type="ECO:0000256" key="1">
    <source>
        <dbReference type="ARBA" id="ARBA00038054"/>
    </source>
</evidence>
<dbReference type="Gene3D" id="2.30.110.10">
    <property type="entry name" value="Electron Transport, Fmn-binding Protein, Chain A"/>
    <property type="match status" value="1"/>
</dbReference>
<dbReference type="Pfam" id="PF01613">
    <property type="entry name" value="Flavin_Reduct"/>
    <property type="match status" value="1"/>
</dbReference>
<dbReference type="InterPro" id="IPR012349">
    <property type="entry name" value="Split_barrel_FMN-bd"/>
</dbReference>
<protein>
    <submittedName>
        <fullName evidence="3">Conserved protein/domain typically associated with flavoprotein oxygenase, DIM6/NTAB family</fullName>
    </submittedName>
</protein>
<dbReference type="PANTHER" id="PTHR43567">
    <property type="entry name" value="FLAVOREDOXIN-RELATED-RELATED"/>
    <property type="match status" value="1"/>
</dbReference>
<feature type="domain" description="Flavin reductase like" evidence="2">
    <location>
        <begin position="24"/>
        <end position="179"/>
    </location>
</feature>
<gene>
    <name evidence="3" type="ORF">RO03_00375</name>
</gene>
<reference evidence="3 4" key="1">
    <citation type="submission" date="2015-10" db="EMBL/GenBank/DDBJ databases">
        <authorList>
            <person name="Gilbert D.G."/>
        </authorList>
    </citation>
    <scope>NUCLEOTIDE SEQUENCE [LARGE SCALE GENOMIC DNA]</scope>
    <source>
        <strain evidence="3 4">ChDC F311</strain>
    </source>
</reference>
<evidence type="ECO:0000313" key="4">
    <source>
        <dbReference type="Proteomes" id="UP000054800"/>
    </source>
</evidence>
<dbReference type="RefSeq" id="WP_005901617.1">
    <property type="nucleotide sequence ID" value="NZ_CP022122.1"/>
</dbReference>
<dbReference type="PANTHER" id="PTHR43567:SF5">
    <property type="entry name" value="HYPOTHETICAL CYTOSOLIC PROTEIN"/>
    <property type="match status" value="1"/>
</dbReference>
<dbReference type="Proteomes" id="UP000054800">
    <property type="component" value="Unassembled WGS sequence"/>
</dbReference>
<comment type="similarity">
    <text evidence="1">Belongs to the flavoredoxin family.</text>
</comment>
<dbReference type="OMA" id="KEWMLIT"/>
<dbReference type="SUPFAM" id="SSF50475">
    <property type="entry name" value="FMN-binding split barrel"/>
    <property type="match status" value="1"/>
</dbReference>